<gene>
    <name evidence="2" type="ORF">FC770_05400</name>
</gene>
<evidence type="ECO:0000313" key="2">
    <source>
        <dbReference type="EMBL" id="TKI64558.1"/>
    </source>
</evidence>
<dbReference type="InterPro" id="IPR013974">
    <property type="entry name" value="SAF"/>
</dbReference>
<organism evidence="2 3">
    <name type="scientific">Nocardioides jishulii</name>
    <dbReference type="NCBI Taxonomy" id="2575440"/>
    <lineage>
        <taxon>Bacteria</taxon>
        <taxon>Bacillati</taxon>
        <taxon>Actinomycetota</taxon>
        <taxon>Actinomycetes</taxon>
        <taxon>Propionibacteriales</taxon>
        <taxon>Nocardioidaceae</taxon>
        <taxon>Nocardioides</taxon>
    </lineage>
</organism>
<evidence type="ECO:0000313" key="3">
    <source>
        <dbReference type="Proteomes" id="UP000307808"/>
    </source>
</evidence>
<reference evidence="2 3" key="1">
    <citation type="submission" date="2019-04" db="EMBL/GenBank/DDBJ databases">
        <authorList>
            <person name="Dong K."/>
        </authorList>
    </citation>
    <scope>NUCLEOTIDE SEQUENCE [LARGE SCALE GENOMIC DNA]</scope>
    <source>
        <strain evidence="3">dk3543</strain>
    </source>
</reference>
<keyword evidence="3" id="KW-1185">Reference proteome</keyword>
<name>A0A4U2YSV9_9ACTN</name>
<protein>
    <submittedName>
        <fullName evidence="2">Pilus assembly protein CpaB</fullName>
    </submittedName>
</protein>
<dbReference type="OrthoDB" id="4808509at2"/>
<sequence>MPAPETSPAHGRTRLLARRWWRRHVLAHRRGLAACCVGVAALATLRTVSPASPPGVETWVASRDLPAGTSLVAGDVVRATYAPEDVPDGIVDAPEGAQLASPLRRGEPVTDARVLGPDLAAGYPGRAAVPVRVPDPAAVGLLRVGDAVDVLSADPSTGAASTVARDAPVVALPTEPGGVTGQATTGRLVVLALLPEEVQGVTVAAVQQYLTVVWSR</sequence>
<comment type="caution">
    <text evidence="2">The sequence shown here is derived from an EMBL/GenBank/DDBJ whole genome shotgun (WGS) entry which is preliminary data.</text>
</comment>
<feature type="domain" description="SAF" evidence="1">
    <location>
        <begin position="56"/>
        <end position="115"/>
    </location>
</feature>
<dbReference type="CDD" id="cd11614">
    <property type="entry name" value="SAF_CpaB_FlgA_like"/>
    <property type="match status" value="1"/>
</dbReference>
<dbReference type="Proteomes" id="UP000307808">
    <property type="component" value="Unassembled WGS sequence"/>
</dbReference>
<dbReference type="Pfam" id="PF08666">
    <property type="entry name" value="SAF"/>
    <property type="match status" value="1"/>
</dbReference>
<dbReference type="SMART" id="SM00858">
    <property type="entry name" value="SAF"/>
    <property type="match status" value="1"/>
</dbReference>
<dbReference type="RefSeq" id="WP_137065016.1">
    <property type="nucleotide sequence ID" value="NZ_CP040748.1"/>
</dbReference>
<evidence type="ECO:0000259" key="1">
    <source>
        <dbReference type="SMART" id="SM00858"/>
    </source>
</evidence>
<proteinExistence type="predicted"/>
<accession>A0A4U2YSV9</accession>
<dbReference type="EMBL" id="SZPY01000001">
    <property type="protein sequence ID" value="TKI64558.1"/>
    <property type="molecule type" value="Genomic_DNA"/>
</dbReference>
<dbReference type="AlphaFoldDB" id="A0A4U2YSV9"/>